<comment type="caution">
    <text evidence="1">The sequence shown here is derived from an EMBL/GenBank/DDBJ whole genome shotgun (WGS) entry which is preliminary data.</text>
</comment>
<protein>
    <submittedName>
        <fullName evidence="1">Uncharacterized protein</fullName>
    </submittedName>
</protein>
<evidence type="ECO:0000313" key="1">
    <source>
        <dbReference type="EMBL" id="OKA18985.1"/>
    </source>
</evidence>
<dbReference type="EMBL" id="MPJD01000035">
    <property type="protein sequence ID" value="OKA18985.1"/>
    <property type="molecule type" value="Genomic_DNA"/>
</dbReference>
<dbReference type="AlphaFoldDB" id="A0A853ZV00"/>
<accession>A0A853ZV00</accession>
<name>A0A853ZV00_9PSED</name>
<dbReference type="Proteomes" id="UP000185990">
    <property type="component" value="Unassembled WGS sequence"/>
</dbReference>
<sequence>MNADLDELMLVSCLCPELVWSASSMRSVIVANDGTVLRLYWMPLLLWLDPFRAELFVSELNGRRKAVIAK</sequence>
<organism evidence="1 2">
    <name type="scientific">Pseudomonas versuta</name>
    <dbReference type="NCBI Taxonomy" id="1788301"/>
    <lineage>
        <taxon>Bacteria</taxon>
        <taxon>Pseudomonadati</taxon>
        <taxon>Pseudomonadota</taxon>
        <taxon>Gammaproteobacteria</taxon>
        <taxon>Pseudomonadales</taxon>
        <taxon>Pseudomonadaceae</taxon>
        <taxon>Pseudomonas</taxon>
    </lineage>
</organism>
<gene>
    <name evidence="1" type="ORF">BOH74_19235</name>
</gene>
<evidence type="ECO:0000313" key="2">
    <source>
        <dbReference type="Proteomes" id="UP000185990"/>
    </source>
</evidence>
<proteinExistence type="predicted"/>
<reference evidence="1 2" key="1">
    <citation type="submission" date="2016-11" db="EMBL/GenBank/DDBJ databases">
        <title>Draft genome of Pseudomonas versuta A4R1.12.</title>
        <authorList>
            <person name="See-Too W.-S."/>
        </authorList>
    </citation>
    <scope>NUCLEOTIDE SEQUENCE [LARGE SCALE GENOMIC DNA]</scope>
    <source>
        <strain evidence="1 2">A4R1.12</strain>
    </source>
</reference>